<sequence length="552" mass="61691">MLAAPAMSKRTTKAHSAKSATGAANARRHPVGSRWQRMEAVFTYPGLYDFQDLLPGTLHVDEAPALRPGKPGRTSSYPDLLLFALVICSRICTSQRALAAELGRPGTWEEVCDLYREGLGLDIDLPAAPPSEDTMDRFVWRLADDHPASRLRWAAIQDRLTQVGYGTARFLGNFSDDHAPVDWTTPDYHHLVFGDGTFIDPMSDVLLQMDPITGEKVPIGSTAADPCRARFQEQFTDPEPDDKTARGINHVTLSTWTDYGWIVLGTAHATGGEIHPTMDLLDRLLDLAKYTVHTVVWDRVLTGWAIQDLMATRRVMVINKPVARDGFAPFFVDGQAFKPWRIGKRIAVERFETGQSLPLGTCIYRTTKSHERVNSQFYPLPLPESLATCPGQHHLWVDDGALFDCFLSDDGVWWKRPQAATAIEAKPRPGPNDLWSLPITWHLACSHAAESRHEFTTHWQPAAGRTGRASKGISKALRELRPVPRYAVETFGPIHGLRSITESFNQWFQKTLGQHKRAMRGDAEGQEVDHLAAAMLANSVTYYRYLLCTDDD</sequence>
<gene>
    <name evidence="2" type="ORF">GCM10009726_33950</name>
</gene>
<dbReference type="EMBL" id="BAAAMQ010000017">
    <property type="protein sequence ID" value="GAA2115274.1"/>
    <property type="molecule type" value="Genomic_DNA"/>
</dbReference>
<evidence type="ECO:0008006" key="4">
    <source>
        <dbReference type="Google" id="ProtNLM"/>
    </source>
</evidence>
<feature type="region of interest" description="Disordered" evidence="1">
    <location>
        <begin position="1"/>
        <end position="31"/>
    </location>
</feature>
<name>A0ABN2XPS2_9ACTN</name>
<dbReference type="Proteomes" id="UP001501161">
    <property type="component" value="Unassembled WGS sequence"/>
</dbReference>
<evidence type="ECO:0000256" key="1">
    <source>
        <dbReference type="SAM" id="MobiDB-lite"/>
    </source>
</evidence>
<dbReference type="RefSeq" id="WP_231251051.1">
    <property type="nucleotide sequence ID" value="NZ_BAAAMQ010000017.1"/>
</dbReference>
<reference evidence="2 3" key="1">
    <citation type="journal article" date="2019" name="Int. J. Syst. Evol. Microbiol.">
        <title>The Global Catalogue of Microorganisms (GCM) 10K type strain sequencing project: providing services to taxonomists for standard genome sequencing and annotation.</title>
        <authorList>
            <consortium name="The Broad Institute Genomics Platform"/>
            <consortium name="The Broad Institute Genome Sequencing Center for Infectious Disease"/>
            <person name="Wu L."/>
            <person name="Ma J."/>
        </authorList>
    </citation>
    <scope>NUCLEOTIDE SEQUENCE [LARGE SCALE GENOMIC DNA]</scope>
    <source>
        <strain evidence="2 3">JCM 13813</strain>
    </source>
</reference>
<accession>A0ABN2XPS2</accession>
<keyword evidence="3" id="KW-1185">Reference proteome</keyword>
<protein>
    <recommendedName>
        <fullName evidence="4">Transposase</fullName>
    </recommendedName>
</protein>
<organism evidence="2 3">
    <name type="scientific">Nocardioides furvisabuli</name>
    <dbReference type="NCBI Taxonomy" id="375542"/>
    <lineage>
        <taxon>Bacteria</taxon>
        <taxon>Bacillati</taxon>
        <taxon>Actinomycetota</taxon>
        <taxon>Actinomycetes</taxon>
        <taxon>Propionibacteriales</taxon>
        <taxon>Nocardioidaceae</taxon>
        <taxon>Nocardioides</taxon>
    </lineage>
</organism>
<evidence type="ECO:0000313" key="2">
    <source>
        <dbReference type="EMBL" id="GAA2115274.1"/>
    </source>
</evidence>
<comment type="caution">
    <text evidence="2">The sequence shown here is derived from an EMBL/GenBank/DDBJ whole genome shotgun (WGS) entry which is preliminary data.</text>
</comment>
<evidence type="ECO:0000313" key="3">
    <source>
        <dbReference type="Proteomes" id="UP001501161"/>
    </source>
</evidence>
<proteinExistence type="predicted"/>